<accession>A0A6L6PDX1</accession>
<evidence type="ECO:0000313" key="2">
    <source>
        <dbReference type="Proteomes" id="UP000475582"/>
    </source>
</evidence>
<evidence type="ECO:0000313" key="1">
    <source>
        <dbReference type="EMBL" id="MTV37230.1"/>
    </source>
</evidence>
<proteinExistence type="predicted"/>
<gene>
    <name evidence="1" type="ORF">GM676_06505</name>
</gene>
<dbReference type="AlphaFoldDB" id="A0A6L6PDX1"/>
<reference evidence="1 2" key="1">
    <citation type="submission" date="2019-11" db="EMBL/GenBank/DDBJ databases">
        <title>Type strains purchased from KCTC, JCM and DSMZ.</title>
        <authorList>
            <person name="Lu H."/>
        </authorList>
    </citation>
    <scope>NUCLEOTIDE SEQUENCE [LARGE SCALE GENOMIC DNA]</scope>
    <source>
        <strain evidence="1 2">KCTC 22382</strain>
    </source>
</reference>
<dbReference type="RefSeq" id="WP_155462618.1">
    <property type="nucleotide sequence ID" value="NZ_WNKY01000004.1"/>
</dbReference>
<dbReference type="EMBL" id="WNKY01000004">
    <property type="protein sequence ID" value="MTV37230.1"/>
    <property type="molecule type" value="Genomic_DNA"/>
</dbReference>
<protein>
    <recommendedName>
        <fullName evidence="3">Transporter substrate-binding domain-containing protein</fullName>
    </recommendedName>
</protein>
<organism evidence="1 2">
    <name type="scientific">Duganella radicis</name>
    <dbReference type="NCBI Taxonomy" id="551988"/>
    <lineage>
        <taxon>Bacteria</taxon>
        <taxon>Pseudomonadati</taxon>
        <taxon>Pseudomonadota</taxon>
        <taxon>Betaproteobacteria</taxon>
        <taxon>Burkholderiales</taxon>
        <taxon>Oxalobacteraceae</taxon>
        <taxon>Telluria group</taxon>
        <taxon>Duganella</taxon>
    </lineage>
</organism>
<dbReference type="Gene3D" id="3.40.190.10">
    <property type="entry name" value="Periplasmic binding protein-like II"/>
    <property type="match status" value="2"/>
</dbReference>
<comment type="caution">
    <text evidence="1">The sequence shown here is derived from an EMBL/GenBank/DDBJ whole genome shotgun (WGS) entry which is preliminary data.</text>
</comment>
<dbReference type="Proteomes" id="UP000475582">
    <property type="component" value="Unassembled WGS sequence"/>
</dbReference>
<name>A0A6L6PDX1_9BURK</name>
<keyword evidence="2" id="KW-1185">Reference proteome</keyword>
<sequence length="229" mass="25902">MILPAHSPAQGPDTLIFGTTHERNSFAYAYSTEYLQQLCAEIRQRCLLQSLPGRRGAAMLADGSIAGELGRVRDYKEKHPEYQRVEEPFITLRTFMFTRTGWSPVNNWAEVTAKVNTVSYQRGVYYYQKRLEALQPRVQPHDVQTVAACLQMVLNGRDQACLFDDGAIGADSKTLLPQGMLGQPLDELQLYIYLGRDYAVLAPSITDAVRRLNAHGLKTRLRKKHFTLP</sequence>
<dbReference type="SUPFAM" id="SSF53850">
    <property type="entry name" value="Periplasmic binding protein-like II"/>
    <property type="match status" value="1"/>
</dbReference>
<evidence type="ECO:0008006" key="3">
    <source>
        <dbReference type="Google" id="ProtNLM"/>
    </source>
</evidence>
<dbReference type="OrthoDB" id="8781056at2"/>